<feature type="compositionally biased region" description="Polar residues" evidence="1">
    <location>
        <begin position="1548"/>
        <end position="1566"/>
    </location>
</feature>
<evidence type="ECO:0000313" key="3">
    <source>
        <dbReference type="Proteomes" id="UP001652625"/>
    </source>
</evidence>
<feature type="compositionally biased region" description="Polar residues" evidence="1">
    <location>
        <begin position="320"/>
        <end position="332"/>
    </location>
</feature>
<feature type="compositionally biased region" description="Polar residues" evidence="1">
    <location>
        <begin position="1839"/>
        <end position="1876"/>
    </location>
</feature>
<evidence type="ECO:0000256" key="1">
    <source>
        <dbReference type="SAM" id="MobiDB-lite"/>
    </source>
</evidence>
<feature type="compositionally biased region" description="Polar residues" evidence="1">
    <location>
        <begin position="1108"/>
        <end position="1155"/>
    </location>
</feature>
<feature type="region of interest" description="Disordered" evidence="1">
    <location>
        <begin position="523"/>
        <end position="574"/>
    </location>
</feature>
<feature type="region of interest" description="Disordered" evidence="1">
    <location>
        <begin position="320"/>
        <end position="440"/>
    </location>
</feature>
<keyword evidence="3" id="KW-1185">Reference proteome</keyword>
<feature type="compositionally biased region" description="Basic and acidic residues" evidence="1">
    <location>
        <begin position="1387"/>
        <end position="1397"/>
    </location>
</feature>
<feature type="compositionally biased region" description="Polar residues" evidence="1">
    <location>
        <begin position="396"/>
        <end position="408"/>
    </location>
</feature>
<accession>A0ABM4D2F7</accession>
<organism evidence="3 4">
    <name type="scientific">Hydra vulgaris</name>
    <name type="common">Hydra</name>
    <name type="synonym">Hydra attenuata</name>
    <dbReference type="NCBI Taxonomy" id="6087"/>
    <lineage>
        <taxon>Eukaryota</taxon>
        <taxon>Metazoa</taxon>
        <taxon>Cnidaria</taxon>
        <taxon>Hydrozoa</taxon>
        <taxon>Hydroidolina</taxon>
        <taxon>Anthoathecata</taxon>
        <taxon>Aplanulata</taxon>
        <taxon>Hydridae</taxon>
        <taxon>Hydra</taxon>
    </lineage>
</organism>
<gene>
    <name evidence="4" type="primary">LOC101241526</name>
</gene>
<dbReference type="GeneID" id="101241526"/>
<feature type="compositionally biased region" description="Low complexity" evidence="1">
    <location>
        <begin position="2058"/>
        <end position="2073"/>
    </location>
</feature>
<feature type="region of interest" description="Disordered" evidence="1">
    <location>
        <begin position="955"/>
        <end position="1048"/>
    </location>
</feature>
<feature type="compositionally biased region" description="Polar residues" evidence="1">
    <location>
        <begin position="1369"/>
        <end position="1386"/>
    </location>
</feature>
<feature type="compositionally biased region" description="Low complexity" evidence="1">
    <location>
        <begin position="2263"/>
        <end position="2279"/>
    </location>
</feature>
<feature type="region of interest" description="Disordered" evidence="1">
    <location>
        <begin position="2187"/>
        <end position="2229"/>
    </location>
</feature>
<feature type="compositionally biased region" description="Polar residues" evidence="1">
    <location>
        <begin position="817"/>
        <end position="903"/>
    </location>
</feature>
<feature type="compositionally biased region" description="Polar residues" evidence="1">
    <location>
        <begin position="1453"/>
        <end position="1486"/>
    </location>
</feature>
<feature type="compositionally biased region" description="Polar residues" evidence="1">
    <location>
        <begin position="2579"/>
        <end position="2599"/>
    </location>
</feature>
<feature type="region of interest" description="Disordered" evidence="1">
    <location>
        <begin position="1830"/>
        <end position="1876"/>
    </location>
</feature>
<feature type="compositionally biased region" description="Polar residues" evidence="1">
    <location>
        <begin position="419"/>
        <end position="430"/>
    </location>
</feature>
<feature type="compositionally biased region" description="Polar residues" evidence="1">
    <location>
        <begin position="1729"/>
        <end position="1762"/>
    </location>
</feature>
<feature type="compositionally biased region" description="Polar residues" evidence="1">
    <location>
        <begin position="2214"/>
        <end position="2229"/>
    </location>
</feature>
<feature type="compositionally biased region" description="Polar residues" evidence="1">
    <location>
        <begin position="340"/>
        <end position="364"/>
    </location>
</feature>
<feature type="region of interest" description="Disordered" evidence="1">
    <location>
        <begin position="2252"/>
        <end position="2283"/>
    </location>
</feature>
<feature type="chain" id="PRO_5047280981" evidence="2">
    <location>
        <begin position="20"/>
        <end position="2745"/>
    </location>
</feature>
<feature type="compositionally biased region" description="Basic and acidic residues" evidence="1">
    <location>
        <begin position="2076"/>
        <end position="2086"/>
    </location>
</feature>
<feature type="compositionally biased region" description="Polar residues" evidence="1">
    <location>
        <begin position="534"/>
        <end position="561"/>
    </location>
</feature>
<feature type="compositionally biased region" description="Basic and acidic residues" evidence="1">
    <location>
        <begin position="766"/>
        <end position="777"/>
    </location>
</feature>
<feature type="compositionally biased region" description="Low complexity" evidence="1">
    <location>
        <begin position="2089"/>
        <end position="2109"/>
    </location>
</feature>
<feature type="signal peptide" evidence="2">
    <location>
        <begin position="1"/>
        <end position="19"/>
    </location>
</feature>
<name>A0ABM4D2F7_HYDVU</name>
<feature type="compositionally biased region" description="Polar residues" evidence="1">
    <location>
        <begin position="1952"/>
        <end position="1979"/>
    </location>
</feature>
<dbReference type="Proteomes" id="UP001652625">
    <property type="component" value="Chromosome 12"/>
</dbReference>
<feature type="compositionally biased region" description="Polar residues" evidence="1">
    <location>
        <begin position="1246"/>
        <end position="1279"/>
    </location>
</feature>
<feature type="compositionally biased region" description="Polar residues" evidence="1">
    <location>
        <begin position="1430"/>
        <end position="1447"/>
    </location>
</feature>
<feature type="region of interest" description="Disordered" evidence="1">
    <location>
        <begin position="744"/>
        <end position="940"/>
    </location>
</feature>
<feature type="region of interest" description="Disordered" evidence="1">
    <location>
        <begin position="2433"/>
        <end position="2537"/>
    </location>
</feature>
<feature type="compositionally biased region" description="Basic and acidic residues" evidence="1">
    <location>
        <begin position="904"/>
        <end position="914"/>
    </location>
</feature>
<feature type="compositionally biased region" description="Polar residues" evidence="1">
    <location>
        <begin position="1091"/>
        <end position="1102"/>
    </location>
</feature>
<feature type="compositionally biased region" description="Polar residues" evidence="1">
    <location>
        <begin position="1287"/>
        <end position="1359"/>
    </location>
</feature>
<sequence>MKKYHLVVILVFKIHVVEMIQTFGPGNINAASISLTTNKPSYISQKYQSTAKINNLVTKCEEEVKKTLTETQRDNSLLKDIQSNQNLISSKQNTITKCDQETIKTKPLSVVNKTQVITLSTKIFPLSTLNKNLITINKCEDETLITKSRSNEKLISIEKKITVSTKVLTNLDQTLNITQIITSPTKVSTLSASSKNKSPENLSDRENITTKNAQINMQNDKIISKCELEKETKKVIKNTTAIPKTSSGANEKYKTIIPTIITKCENEILYYKSTKSTITAKSLVITDLTTAKLVETKTKPIVTKYSSIISQDIFTTSTAGHETSVKENQISTKVPAMSSKLPTSSNQIDISEKPSVSTESIISEQKTDHKESTRASLFSVKPTTSVATSTEKEASQKPSVSEKSTILATKTDKMKSTEESLFSAQPTSTAGPEEETSSIRKVLSSTLPPISSKLPTSIEQNISQKPFVSEKPTVLPTKEEEIQSTQASSVSVTPTLNATTKEHQASEKVKQFSTTIFISSTSIEEKASKKPSVSEKSTISVTTADELQSPKASSVPVQPTSCAEEHQTSTIKNQVSTTLTPISSKLPTSNKVKTPSQKSSLLENTTISITMSDLTQSTKASSVPYQPTTCADEHIKIKEVSTTGSPITSKLPISIQQETSKKAFVSENSTVLPTKPDKTQFSQESSVSIKLTSTKATEEHQTSAIEKQFSTTVSPISSKLPTTIEQETSQKSYVSEKSTILATKTDKTQSTQASSVSGKPTSSAATEEHQISEKEKQFSTTVSLTSSKLQTSIEQETPQKSSVSEKSTIAAMKTDKAPSSQASSVSDIPTSTTATEEHQTSVIEKQFSTTVSPISSKLPTTIEQETSQKPSVSEKSTILATKTDKAQSSQASSVSGRQASTVATEEHQTSEIEKQFSTTVLPTSSKLQTSINQETSQKPSVLEKSTIVETKNVELQSTQASSVSRKPISTEATEGHQTSAIEKQFSSTVSPISSKLPTTIEQETSEKPSVSEKSTLLATKTVKTQSTQASLVSDKPTSTAATEEHQTSAIEKQFSTTVSLTSSKLQTSINQETSQKPSVLEKSTIVETKNVELQSTQASSVSRKPISTEATEGHQTSAIEKQFSSTVSPISSKLPTTIEQETSQKPSLSEKSTVLATKTDKTQSIQASLVSDKPTSTVATDEHQASAIEKQFSTTVSPTSLKLQTSINQETSQKTSVLEKSTIVETKNVEIQSTQASSVSRKPISTEATEGHQTSAIEKQFSSTVSPISSKLPTTIEQETSEKPSVSEKSTLLATKTVKTQSTQASLVSDKPTSTAATEEHQTSAIEKQFSTTVSLTSSKLQTSIEQETPQKSSVSEKSTIAAMKTDKAPSSQASSVSGRQASTVATEEHQTSEIEKQFSTTVLPTSSKLQTSINQETSQKPSVLEKSTIVETKNVELQSTQASSVSRKPISTEATEGHQTSAIEKQFSSTVSPISSKLPTTIEQETSEKPSVSEKSTLLATKTVKTQSIQASLVSDKPTSTAATEEHQTSAIEKQFSTTVSLTSSKLQTSIEQETPQKSSVSEKSTIAAMKTDKAPSSQASSVSDIPTSTTATEEHQTSVIEKQFSTTVSPISSKLPTTIEQETSQKPSVSEKSTILATKTDKAQSSQASSVSGRQASTVATEEHQTSKIEKQFSTTVLPTSSKLQTSINQETSQKPSVLEKSTIVETKNVEIQSTQALSVSRKPISTEATEGHQTSAIGKQFSSTVSPISSKLPTTIEQETSEKPTLSEKSTILATKTDKTQSTQASLVSDKSNTTAATKEHQSSAIEIKFSTTVSPISLKLLTTIEQETSEKPSLSEKSTLLATKTDKTQSTQASLVSDKPTSTAATEEHQTSAIEKQFSTTVSLTSSKFQTSVEQEASQKYSGLEKSTIVVTKNVKTQPTQVSSVSDELATTAAAVELQTSEKEKQFRTTVLPTSSKLQTSINQETSQSSSVLEKSTIVETKNVETQSTQASLVSYKPTSTSATEEHQTSSIEKQFSTPVSPTSLKLQTSINQETPQKSSLLEKSTIAAKTDKAQSSQASSVSSKLTSTAPTEEHQTSEIEKQFSTTVSPMSSSSTETKTSIKPSLSGKSTFSAITTDKLQTFKTSSIPVESTSCAEEIQFSTIKSEMSTKPISSKLPISVELDASSKKSSFIEKTTILATKNDQTQSTRASSVSVQPTTCADEHKSIKRSNTTESPISSKLSTSIEQETSQSFSILEKSTILATKTDKTQSNQASLVSSKSTSTGSTEEQQSSGILKQFSTTVLPMSSSSSIESKTSIKPSVLEKSTLPGTIADDLHTFRTSSVSVQPSSCAEEHLTPTIKNHVSTKLTPISSKLQISKKFETSSQKSTISEKTTISVTKNDLTQSTKASSVPVQPTTCADEHKIIKQLSTTELSPISSKLLTNIEHETSQKTSVSDKSTFVSTKTDETKSTQASSVSNQPTSTDATEEQQTSKFEKKFSTTVSPNSSKLPTSVEQETSQKPVSEKSTDTAKYTKKTQTTYSSSVSSKPTSSAATEEYLTSAIEKQFSSTVSPISSKLSTTIKQETSHKHSVLDKSSNFVQPTNDTTQSSKVSSIQGKPTSFLTTVGHKTNVSTIISTSMQQNASKIKSSFIQTTTSKHDTMMFDYTKISQETFVSTKQRSSKRPTKIKIRIISCNDSSTSNLKTRISSSPVSSTSADIGTTLEASTTSSTIATVTLQDSTMQHQLSTDSTTYETSTDVL</sequence>
<feature type="compositionally biased region" description="Polar residues" evidence="1">
    <location>
        <begin position="1011"/>
        <end position="1048"/>
    </location>
</feature>
<feature type="compositionally biased region" description="Polar residues" evidence="1">
    <location>
        <begin position="2436"/>
        <end position="2449"/>
    </location>
</feature>
<feature type="compositionally biased region" description="Polar residues" evidence="1">
    <location>
        <begin position="744"/>
        <end position="765"/>
    </location>
</feature>
<evidence type="ECO:0000313" key="4">
    <source>
        <dbReference type="RefSeq" id="XP_065668437.1"/>
    </source>
</evidence>
<feature type="region of interest" description="Disordered" evidence="1">
    <location>
        <begin position="1717"/>
        <end position="1805"/>
    </location>
</feature>
<feature type="region of interest" description="Disordered" evidence="1">
    <location>
        <begin position="1951"/>
        <end position="1979"/>
    </location>
</feature>
<feature type="compositionally biased region" description="Polar residues" evidence="1">
    <location>
        <begin position="1991"/>
        <end position="2047"/>
    </location>
</feature>
<feature type="compositionally biased region" description="Low complexity" evidence="1">
    <location>
        <begin position="2521"/>
        <end position="2537"/>
    </location>
</feature>
<feature type="compositionally biased region" description="Polar residues" evidence="1">
    <location>
        <begin position="2456"/>
        <end position="2478"/>
    </location>
</feature>
<proteinExistence type="predicted"/>
<feature type="compositionally biased region" description="Polar residues" evidence="1">
    <location>
        <begin position="1398"/>
        <end position="1422"/>
    </location>
</feature>
<feature type="compositionally biased region" description="Polar residues" evidence="1">
    <location>
        <begin position="1576"/>
        <end position="1662"/>
    </location>
</feature>
<feature type="compositionally biased region" description="Polar residues" evidence="1">
    <location>
        <begin position="1674"/>
        <end position="1698"/>
    </location>
</feature>
<keyword evidence="2" id="KW-0732">Signal</keyword>
<feature type="region of interest" description="Disordered" evidence="1">
    <location>
        <begin position="2572"/>
        <end position="2599"/>
    </location>
</feature>
<evidence type="ECO:0000256" key="2">
    <source>
        <dbReference type="SAM" id="SignalP"/>
    </source>
</evidence>
<reference evidence="4" key="1">
    <citation type="submission" date="2025-08" db="UniProtKB">
        <authorList>
            <consortium name="RefSeq"/>
        </authorList>
    </citation>
    <scope>IDENTIFICATION</scope>
</reference>
<protein>
    <submittedName>
        <fullName evidence="4">Serine-rich adhesin for platelets isoform X3</fullName>
    </submittedName>
</protein>
<feature type="compositionally biased region" description="Basic and acidic residues" evidence="1">
    <location>
        <begin position="1663"/>
        <end position="1673"/>
    </location>
</feature>
<feature type="region of interest" description="Disordered" evidence="1">
    <location>
        <begin position="1091"/>
        <end position="1155"/>
    </location>
</feature>
<feature type="region of interest" description="Disordered" evidence="1">
    <location>
        <begin position="1232"/>
        <end position="1496"/>
    </location>
</feature>
<feature type="compositionally biased region" description="Polar residues" evidence="1">
    <location>
        <begin position="778"/>
        <end position="807"/>
    </location>
</feature>
<feature type="compositionally biased region" description="Polar residues" evidence="1">
    <location>
        <begin position="2187"/>
        <end position="2204"/>
    </location>
</feature>
<dbReference type="RefSeq" id="XP_065668437.1">
    <property type="nucleotide sequence ID" value="XM_065812365.1"/>
</dbReference>
<feature type="compositionally biased region" description="Polar residues" evidence="1">
    <location>
        <begin position="970"/>
        <end position="1003"/>
    </location>
</feature>
<feature type="region of interest" description="Disordered" evidence="1">
    <location>
        <begin position="1991"/>
        <end position="2112"/>
    </location>
</feature>
<feature type="compositionally biased region" description="Polar residues" evidence="1">
    <location>
        <begin position="1770"/>
        <end position="1800"/>
    </location>
</feature>
<feature type="compositionally biased region" description="Polar residues" evidence="1">
    <location>
        <begin position="2485"/>
        <end position="2507"/>
    </location>
</feature>
<feature type="region of interest" description="Disordered" evidence="1">
    <location>
        <begin position="1548"/>
        <end position="1702"/>
    </location>
</feature>
<feature type="compositionally biased region" description="Polar residues" evidence="1">
    <location>
        <begin position="955"/>
        <end position="964"/>
    </location>
</feature>
<feature type="compositionally biased region" description="Polar residues" evidence="1">
    <location>
        <begin position="915"/>
        <end position="939"/>
    </location>
</feature>